<organism evidence="1 2">
    <name type="scientific">Lentilactobacillus kosonis</name>
    <dbReference type="NCBI Taxonomy" id="2810561"/>
    <lineage>
        <taxon>Bacteria</taxon>
        <taxon>Bacillati</taxon>
        <taxon>Bacillota</taxon>
        <taxon>Bacilli</taxon>
        <taxon>Lactobacillales</taxon>
        <taxon>Lactobacillaceae</taxon>
        <taxon>Lentilactobacillus</taxon>
    </lineage>
</organism>
<dbReference type="EMBL" id="BEXA01000001">
    <property type="protein sequence ID" value="GAY71895.1"/>
    <property type="molecule type" value="Genomic_DNA"/>
</dbReference>
<comment type="caution">
    <text evidence="1">The sequence shown here is derived from an EMBL/GenBank/DDBJ whole genome shotgun (WGS) entry which is preliminary data.</text>
</comment>
<evidence type="ECO:0000313" key="1">
    <source>
        <dbReference type="EMBL" id="GAY71895.1"/>
    </source>
</evidence>
<sequence length="48" mass="5122">MTATLVGNFADTSNEKAKTLLGWRPRSANEAIIATAQSMIDLGIVTDK</sequence>
<name>A0A401FHP9_9LACO</name>
<accession>A0A401FHP9</accession>
<dbReference type="Proteomes" id="UP000286974">
    <property type="component" value="Unassembled WGS sequence"/>
</dbReference>
<protein>
    <submittedName>
        <fullName evidence="1">Oxidoreductase</fullName>
    </submittedName>
</protein>
<reference evidence="1 2" key="1">
    <citation type="submission" date="2017-11" db="EMBL/GenBank/DDBJ databases">
        <title>Draft Genome Sequence of Lactobacillus curieae NBRC 111893 isolated from Koso, a Japanese sugar-Vegetable Fermented Beverage.</title>
        <authorList>
            <person name="Chiou T.Y."/>
            <person name="Oshima K."/>
            <person name="Suda W."/>
            <person name="Hattori M."/>
            <person name="Takahashi T."/>
        </authorList>
    </citation>
    <scope>NUCLEOTIDE SEQUENCE [LARGE SCALE GENOMIC DNA]</scope>
    <source>
        <strain evidence="1 2">NBRC111893</strain>
    </source>
</reference>
<dbReference type="RefSeq" id="WP_225417440.1">
    <property type="nucleotide sequence ID" value="NZ_BEXA01000001.1"/>
</dbReference>
<proteinExistence type="predicted"/>
<evidence type="ECO:0000313" key="2">
    <source>
        <dbReference type="Proteomes" id="UP000286974"/>
    </source>
</evidence>
<dbReference type="AlphaFoldDB" id="A0A401FHP9"/>
<keyword evidence="2" id="KW-1185">Reference proteome</keyword>
<gene>
    <name evidence="1" type="ORF">NBRC111893_41</name>
</gene>